<dbReference type="Gene3D" id="2.10.50.10">
    <property type="entry name" value="Tumor Necrosis Factor Receptor, subunit A, domain 2"/>
    <property type="match status" value="2"/>
</dbReference>
<dbReference type="AlphaFoldDB" id="U6K9X5"/>
<feature type="transmembrane region" description="Helical" evidence="1">
    <location>
        <begin position="363"/>
        <end position="396"/>
    </location>
</feature>
<gene>
    <name evidence="2" type="ORF">EMH_0073820</name>
</gene>
<organism evidence="2 3">
    <name type="scientific">Eimeria mitis</name>
    <dbReference type="NCBI Taxonomy" id="44415"/>
    <lineage>
        <taxon>Eukaryota</taxon>
        <taxon>Sar</taxon>
        <taxon>Alveolata</taxon>
        <taxon>Apicomplexa</taxon>
        <taxon>Conoidasida</taxon>
        <taxon>Coccidia</taxon>
        <taxon>Eucoccidiorida</taxon>
        <taxon>Eimeriorina</taxon>
        <taxon>Eimeriidae</taxon>
        <taxon>Eimeria</taxon>
    </lineage>
</organism>
<reference evidence="2" key="2">
    <citation type="submission" date="2013-10" db="EMBL/GenBank/DDBJ databases">
        <authorList>
            <person name="Aslett M."/>
        </authorList>
    </citation>
    <scope>NUCLEOTIDE SEQUENCE [LARGE SCALE GENOMIC DNA]</scope>
    <source>
        <strain evidence="2">Houghton</strain>
    </source>
</reference>
<accession>U6K9X5</accession>
<dbReference type="SMART" id="SM01411">
    <property type="entry name" value="Ephrin_rec_like"/>
    <property type="match status" value="5"/>
</dbReference>
<sequence length="416" mass="40996">MFSLSRGTAHQCQPCPPGKLCSDPGITNADTPCPQGSYCPPGDRANQTATAVTTCPAGYYCPEGSVEPIPCPPGKLCPTSGLSTADMQCPGGVLCGAGSSSLETATPCPVGYVCGAGAVFPVPCPRGTYGSQAGYGSSVQCRPCPGGQYCDGSTAGEITGACMAGYYCEEGSTSPRGALCPKGKVCPPQSSAPQDCPPGYSTFAAGASTCSRCVAGTSCTGGDVGPCPAGSYCDGENNAQLCPPGKYMPFEGATNADACLPCPEGTVRLHRSGRELSACDPCPEGSYCPSPGLTREVGKCSVGFYCPEGSTEIAGNICPAGSRCGSGEAEPQACQAGARGPAVLSVFEFSAAVIRPEGVPTSAAAAAAVAAAAAAAAVVAAAAAAVVAAAAAAVAVEAAETAGFQFVVQSLCMRRL</sequence>
<dbReference type="GeneID" id="25381873"/>
<proteinExistence type="predicted"/>
<keyword evidence="3" id="KW-1185">Reference proteome</keyword>
<dbReference type="PANTHER" id="PTHR46104">
    <property type="entry name" value="GENE 9195-RELATED-RELATED"/>
    <property type="match status" value="1"/>
</dbReference>
<evidence type="ECO:0008006" key="4">
    <source>
        <dbReference type="Google" id="ProtNLM"/>
    </source>
</evidence>
<evidence type="ECO:0000256" key="1">
    <source>
        <dbReference type="SAM" id="Phobius"/>
    </source>
</evidence>
<dbReference type="EMBL" id="HG684011">
    <property type="protein sequence ID" value="CDJ32273.1"/>
    <property type="molecule type" value="Genomic_DNA"/>
</dbReference>
<keyword evidence="1" id="KW-0472">Membrane</keyword>
<dbReference type="InterPro" id="IPR009030">
    <property type="entry name" value="Growth_fac_rcpt_cys_sf"/>
</dbReference>
<evidence type="ECO:0000313" key="2">
    <source>
        <dbReference type="EMBL" id="CDJ32273.1"/>
    </source>
</evidence>
<dbReference type="PANTHER" id="PTHR46104:SF1">
    <property type="entry name" value="GENE 9195-RELATED"/>
    <property type="match status" value="1"/>
</dbReference>
<dbReference type="RefSeq" id="XP_013354838.1">
    <property type="nucleotide sequence ID" value="XM_013499384.1"/>
</dbReference>
<keyword evidence="1" id="KW-0812">Transmembrane</keyword>
<protein>
    <recommendedName>
        <fullName evidence="4">GCC2 and GCC3 domain-containing protein</fullName>
    </recommendedName>
</protein>
<name>U6K9X5_9EIME</name>
<dbReference type="SUPFAM" id="SSF57184">
    <property type="entry name" value="Growth factor receptor domain"/>
    <property type="match status" value="2"/>
</dbReference>
<dbReference type="Proteomes" id="UP000030744">
    <property type="component" value="Unassembled WGS sequence"/>
</dbReference>
<keyword evidence="1" id="KW-1133">Transmembrane helix</keyword>
<evidence type="ECO:0000313" key="3">
    <source>
        <dbReference type="Proteomes" id="UP000030744"/>
    </source>
</evidence>
<dbReference type="VEuPathDB" id="ToxoDB:EMH_0073820"/>
<reference evidence="2" key="1">
    <citation type="submission" date="2013-10" db="EMBL/GenBank/DDBJ databases">
        <title>Genomic analysis of the causative agents of coccidiosis in chickens.</title>
        <authorList>
            <person name="Reid A.J."/>
            <person name="Blake D."/>
            <person name="Billington K."/>
            <person name="Browne H."/>
            <person name="Dunn M."/>
            <person name="Hung S."/>
            <person name="Kawahara F."/>
            <person name="Miranda-Saavedra D."/>
            <person name="Mourier T."/>
            <person name="Nagra H."/>
            <person name="Otto T.D."/>
            <person name="Rawlings N."/>
            <person name="Sanchez A."/>
            <person name="Sanders M."/>
            <person name="Subramaniam C."/>
            <person name="Tay Y."/>
            <person name="Dear P."/>
            <person name="Doerig C."/>
            <person name="Gruber A."/>
            <person name="Parkinson J."/>
            <person name="Shirley M."/>
            <person name="Wan K.L."/>
            <person name="Berriman M."/>
            <person name="Tomley F."/>
            <person name="Pain A."/>
        </authorList>
    </citation>
    <scope>NUCLEOTIDE SEQUENCE [LARGE SCALE GENOMIC DNA]</scope>
    <source>
        <strain evidence="2">Houghton</strain>
    </source>
</reference>
<dbReference type="OrthoDB" id="348483at2759"/>